<reference evidence="1" key="1">
    <citation type="submission" date="2021-02" db="EMBL/GenBank/DDBJ databases">
        <authorList>
            <person name="Dougan E. K."/>
            <person name="Rhodes N."/>
            <person name="Thang M."/>
            <person name="Chan C."/>
        </authorList>
    </citation>
    <scope>NUCLEOTIDE SEQUENCE</scope>
</reference>
<dbReference type="EMBL" id="CAJNJA010003166">
    <property type="protein sequence ID" value="CAE7172990.1"/>
    <property type="molecule type" value="Genomic_DNA"/>
</dbReference>
<keyword evidence="2" id="KW-1185">Reference proteome</keyword>
<comment type="caution">
    <text evidence="1">The sequence shown here is derived from an EMBL/GenBank/DDBJ whole genome shotgun (WGS) entry which is preliminary data.</text>
</comment>
<feature type="non-terminal residue" evidence="1">
    <location>
        <position position="197"/>
    </location>
</feature>
<organism evidence="1 2">
    <name type="scientific">Symbiodinium necroappetens</name>
    <dbReference type="NCBI Taxonomy" id="1628268"/>
    <lineage>
        <taxon>Eukaryota</taxon>
        <taxon>Sar</taxon>
        <taxon>Alveolata</taxon>
        <taxon>Dinophyceae</taxon>
        <taxon>Suessiales</taxon>
        <taxon>Symbiodiniaceae</taxon>
        <taxon>Symbiodinium</taxon>
    </lineage>
</organism>
<name>A0A812IT25_9DINO</name>
<dbReference type="Proteomes" id="UP000601435">
    <property type="component" value="Unassembled WGS sequence"/>
</dbReference>
<dbReference type="AlphaFoldDB" id="A0A812IT25"/>
<accession>A0A812IT25</accession>
<evidence type="ECO:0000313" key="1">
    <source>
        <dbReference type="EMBL" id="CAE7172990.1"/>
    </source>
</evidence>
<proteinExistence type="predicted"/>
<gene>
    <name evidence="1" type="ORF">SNEC2469_LOCUS536</name>
</gene>
<protein>
    <submittedName>
        <fullName evidence="1">Uncharacterized protein</fullName>
    </submittedName>
</protein>
<sequence>MPTLFAKNAALFYTRICELVACFRNQHLNWPRSAASFQSLSAASEKVSLHPMQRRKSWETGRGVRPELIFGPVAEGLIVWQPPTVSDSMQDAIVLRDSDAENVSQFAGAPMGSLKESFIVSEAGPKIDGSLPVQLEEHPKMKSELAKAAMKRIAADMLEFARQQSQPQLKLFTQGSMLPSLENIEQLDKELCALRSK</sequence>
<evidence type="ECO:0000313" key="2">
    <source>
        <dbReference type="Proteomes" id="UP000601435"/>
    </source>
</evidence>